<accession>A0A1G5PQ87</accession>
<evidence type="ECO:0000256" key="3">
    <source>
        <dbReference type="ARBA" id="ARBA00022475"/>
    </source>
</evidence>
<comment type="subcellular location">
    <subcellularLocation>
        <location evidence="1">Cell inner membrane</location>
        <topology evidence="1">Single-pass membrane protein</topology>
    </subcellularLocation>
</comment>
<keyword evidence="3" id="KW-1003">Cell membrane</keyword>
<keyword evidence="6 11" id="KW-0812">Transmembrane</keyword>
<evidence type="ECO:0000256" key="7">
    <source>
        <dbReference type="ARBA" id="ARBA00022989"/>
    </source>
</evidence>
<evidence type="ECO:0000256" key="9">
    <source>
        <dbReference type="ARBA" id="ARBA00025772"/>
    </source>
</evidence>
<dbReference type="Gene3D" id="3.55.40.10">
    <property type="entry name" value="minor pseudopilin epsh domain"/>
    <property type="match status" value="1"/>
</dbReference>
<name>A0A1G5PQ87_9GAMM</name>
<dbReference type="GO" id="GO:0015627">
    <property type="term" value="C:type II protein secretion system complex"/>
    <property type="evidence" value="ECO:0007669"/>
    <property type="project" value="InterPro"/>
</dbReference>
<dbReference type="InterPro" id="IPR045584">
    <property type="entry name" value="Pilin-like"/>
</dbReference>
<keyword evidence="7 11" id="KW-1133">Transmembrane helix</keyword>
<keyword evidence="5" id="KW-0997">Cell inner membrane</keyword>
<evidence type="ECO:0000313" key="13">
    <source>
        <dbReference type="EMBL" id="SCZ51613.1"/>
    </source>
</evidence>
<dbReference type="AlphaFoldDB" id="A0A1G5PQ87"/>
<dbReference type="SUPFAM" id="SSF54523">
    <property type="entry name" value="Pili subunits"/>
    <property type="match status" value="1"/>
</dbReference>
<evidence type="ECO:0000256" key="1">
    <source>
        <dbReference type="ARBA" id="ARBA00004377"/>
    </source>
</evidence>
<feature type="domain" description="General secretion pathway GspH" evidence="12">
    <location>
        <begin position="50"/>
        <end position="145"/>
    </location>
</feature>
<evidence type="ECO:0000256" key="10">
    <source>
        <dbReference type="ARBA" id="ARBA00030775"/>
    </source>
</evidence>
<evidence type="ECO:0000256" key="6">
    <source>
        <dbReference type="ARBA" id="ARBA00022692"/>
    </source>
</evidence>
<dbReference type="OrthoDB" id="2313614at2"/>
<protein>
    <recommendedName>
        <fullName evidence="2">Type II secretion system protein H</fullName>
    </recommendedName>
    <alternativeName>
        <fullName evidence="10">General secretion pathway protein H</fullName>
    </alternativeName>
</protein>
<dbReference type="GO" id="GO:0005886">
    <property type="term" value="C:plasma membrane"/>
    <property type="evidence" value="ECO:0007669"/>
    <property type="project" value="UniProtKB-SubCell"/>
</dbReference>
<organism evidence="13 14">
    <name type="scientific">Thiohalomonas denitrificans</name>
    <dbReference type="NCBI Taxonomy" id="415747"/>
    <lineage>
        <taxon>Bacteria</taxon>
        <taxon>Pseudomonadati</taxon>
        <taxon>Pseudomonadota</taxon>
        <taxon>Gammaproteobacteria</taxon>
        <taxon>Thiohalomonadales</taxon>
        <taxon>Thiohalomonadaceae</taxon>
        <taxon>Thiohalomonas</taxon>
    </lineage>
</organism>
<keyword evidence="14" id="KW-1185">Reference proteome</keyword>
<proteinExistence type="inferred from homology"/>
<dbReference type="Pfam" id="PF07963">
    <property type="entry name" value="N_methyl"/>
    <property type="match status" value="1"/>
</dbReference>
<dbReference type="EMBL" id="FMWD01000002">
    <property type="protein sequence ID" value="SCZ51613.1"/>
    <property type="molecule type" value="Genomic_DNA"/>
</dbReference>
<evidence type="ECO:0000256" key="2">
    <source>
        <dbReference type="ARBA" id="ARBA00021549"/>
    </source>
</evidence>
<reference evidence="13 14" key="1">
    <citation type="submission" date="2016-10" db="EMBL/GenBank/DDBJ databases">
        <authorList>
            <person name="de Groot N.N."/>
        </authorList>
    </citation>
    <scope>NUCLEOTIDE SEQUENCE [LARGE SCALE GENOMIC DNA]</scope>
    <source>
        <strain evidence="13 14">HLD2</strain>
    </source>
</reference>
<dbReference type="STRING" id="415747.SAMN03097708_00541"/>
<gene>
    <name evidence="13" type="ORF">SAMN03097708_00541</name>
</gene>
<keyword evidence="8 11" id="KW-0472">Membrane</keyword>
<dbReference type="Proteomes" id="UP000199648">
    <property type="component" value="Unassembled WGS sequence"/>
</dbReference>
<keyword evidence="4" id="KW-0488">Methylation</keyword>
<evidence type="ECO:0000313" key="14">
    <source>
        <dbReference type="Proteomes" id="UP000199648"/>
    </source>
</evidence>
<sequence>MVTAMVTQRRGQAAFTLIELMITLAILVILTTLAVPGFNGYISNQRVKSAAYDLIATFNYARSEAVKRNEPVTISADASDWSNGWAITAGGKTLQTYEADNSVSIAESNSQFSITYKGNGRLSNSTKPAVTICDPNLSSSVTKRVIHLDLTGRPNLKKDGACA</sequence>
<evidence type="ECO:0000256" key="8">
    <source>
        <dbReference type="ARBA" id="ARBA00023136"/>
    </source>
</evidence>
<dbReference type="NCBIfam" id="TIGR02532">
    <property type="entry name" value="IV_pilin_GFxxxE"/>
    <property type="match status" value="1"/>
</dbReference>
<dbReference type="InterPro" id="IPR022346">
    <property type="entry name" value="T2SS_GspH"/>
</dbReference>
<dbReference type="GO" id="GO:0015628">
    <property type="term" value="P:protein secretion by the type II secretion system"/>
    <property type="evidence" value="ECO:0007669"/>
    <property type="project" value="InterPro"/>
</dbReference>
<evidence type="ECO:0000256" key="4">
    <source>
        <dbReference type="ARBA" id="ARBA00022481"/>
    </source>
</evidence>
<feature type="transmembrane region" description="Helical" evidence="11">
    <location>
        <begin position="20"/>
        <end position="42"/>
    </location>
</feature>
<dbReference type="InterPro" id="IPR012902">
    <property type="entry name" value="N_methyl_site"/>
</dbReference>
<dbReference type="Pfam" id="PF12019">
    <property type="entry name" value="GspH"/>
    <property type="match status" value="1"/>
</dbReference>
<evidence type="ECO:0000259" key="12">
    <source>
        <dbReference type="Pfam" id="PF12019"/>
    </source>
</evidence>
<evidence type="ECO:0000256" key="5">
    <source>
        <dbReference type="ARBA" id="ARBA00022519"/>
    </source>
</evidence>
<evidence type="ECO:0000256" key="11">
    <source>
        <dbReference type="SAM" id="Phobius"/>
    </source>
</evidence>
<comment type="similarity">
    <text evidence="9">Belongs to the GSP H family.</text>
</comment>